<dbReference type="InterPro" id="IPR019575">
    <property type="entry name" value="Nuop51_4Fe4S-bd"/>
</dbReference>
<dbReference type="Pfam" id="PF01512">
    <property type="entry name" value="Complex1_51K"/>
    <property type="match status" value="1"/>
</dbReference>
<organism evidence="7 8">
    <name type="scientific">Haloterrigena gelatinilytica</name>
    <dbReference type="NCBI Taxonomy" id="2741724"/>
    <lineage>
        <taxon>Archaea</taxon>
        <taxon>Methanobacteriati</taxon>
        <taxon>Methanobacteriota</taxon>
        <taxon>Stenosarchaea group</taxon>
        <taxon>Halobacteria</taxon>
        <taxon>Halobacteriales</taxon>
        <taxon>Natrialbaceae</taxon>
        <taxon>Haloterrigena</taxon>
    </lineage>
</organism>
<keyword evidence="3" id="KW-0479">Metal-binding</keyword>
<dbReference type="InterPro" id="IPR037207">
    <property type="entry name" value="Nuop51_4Fe4S-bd_sf"/>
</dbReference>
<dbReference type="SUPFAM" id="SSF142019">
    <property type="entry name" value="Nqo1 FMN-binding domain-like"/>
    <property type="match status" value="1"/>
</dbReference>
<evidence type="ECO:0000256" key="3">
    <source>
        <dbReference type="ARBA" id="ARBA00022723"/>
    </source>
</evidence>
<proteinExistence type="inferred from homology"/>
<dbReference type="PANTHER" id="PTHR43578:SF3">
    <property type="entry name" value="NADH-QUINONE OXIDOREDUCTASE SUBUNIT F"/>
    <property type="match status" value="1"/>
</dbReference>
<dbReference type="SMART" id="SM00928">
    <property type="entry name" value="NADH_4Fe-4S"/>
    <property type="match status" value="1"/>
</dbReference>
<name>A0A8J8KGK2_9EURY</name>
<dbReference type="Gene3D" id="3.40.50.11540">
    <property type="entry name" value="NADH-ubiquinone oxidoreductase 51kDa subunit"/>
    <property type="match status" value="1"/>
</dbReference>
<dbReference type="Proteomes" id="UP000728647">
    <property type="component" value="Unassembled WGS sequence"/>
</dbReference>
<dbReference type="InterPro" id="IPR011538">
    <property type="entry name" value="Nuo51_FMN-bd"/>
</dbReference>
<dbReference type="GO" id="GO:0046872">
    <property type="term" value="F:metal ion binding"/>
    <property type="evidence" value="ECO:0007669"/>
    <property type="project" value="UniProtKB-KW"/>
</dbReference>
<sequence>MERGRSTTSRSSLVRVATDVAANDDEQVVTAMRDEAHSIPVVRTGPVGVPGNEPLVMATHEGRTAFFADPKPSTARDVVDALEDGTIPADDAGAVVEHGSETTSLPIPNTGPLSVGQRSVLGRCGWIDPLDPNEWPIVASERTAEAVTDIGLLGRGRGDAAADDPVTDVWETVRDADGEPVVVANANETRDEQRADEVLLGGAPIAVLDGIAAVAEYVGADDAVVYLNEEDSHLHRHLREAIDAIAGELPIVPQLVAGPDEYRAGAPTAALEAMEGADRIEPRLQPPSPAEHGLYGRPTVIHTPRTFAQVRRAIRDPDAFDADAANPGTRLLTVAGDVADPATIELPSDGSLSAVRDAVELTGSFKMACVGGVLGGITRSLDVAPTARSLAAAGLGTDGVVELLNDDRCVVADVGERARFASTENSGRCVPGREGTKQLTELLRDVYQGSLETDTIRELGRAMARSSNCQIGAHAPRPVTTAIDEFEPEFHAHADGRCPSGTCTEKL</sequence>
<evidence type="ECO:0000256" key="2">
    <source>
        <dbReference type="ARBA" id="ARBA00022485"/>
    </source>
</evidence>
<evidence type="ECO:0000313" key="7">
    <source>
        <dbReference type="EMBL" id="NUB93508.1"/>
    </source>
</evidence>
<dbReference type="Pfam" id="PF10589">
    <property type="entry name" value="NADH_4Fe-4S"/>
    <property type="match status" value="1"/>
</dbReference>
<accession>A0A8J8KGK2</accession>
<dbReference type="OrthoDB" id="297477at2157"/>
<keyword evidence="2" id="KW-0004">4Fe-4S</keyword>
<dbReference type="EMBL" id="JABURA010000002">
    <property type="protein sequence ID" value="NUB93508.1"/>
    <property type="molecule type" value="Genomic_DNA"/>
</dbReference>
<evidence type="ECO:0000259" key="6">
    <source>
        <dbReference type="SMART" id="SM00928"/>
    </source>
</evidence>
<keyword evidence="4" id="KW-0408">Iron</keyword>
<feature type="domain" description="NADH-ubiquinone oxidoreductase 51kDa subunit iron-sulphur binding" evidence="6">
    <location>
        <begin position="411"/>
        <end position="456"/>
    </location>
</feature>
<dbReference type="SUPFAM" id="SSF140490">
    <property type="entry name" value="Nqo1C-terminal domain-like"/>
    <property type="match status" value="1"/>
</dbReference>
<keyword evidence="5" id="KW-0411">Iron-sulfur</keyword>
<dbReference type="GO" id="GO:0051539">
    <property type="term" value="F:4 iron, 4 sulfur cluster binding"/>
    <property type="evidence" value="ECO:0007669"/>
    <property type="project" value="UniProtKB-KW"/>
</dbReference>
<evidence type="ECO:0000256" key="5">
    <source>
        <dbReference type="ARBA" id="ARBA00023014"/>
    </source>
</evidence>
<dbReference type="PANTHER" id="PTHR43578">
    <property type="entry name" value="NADH-QUINONE OXIDOREDUCTASE SUBUNIT F"/>
    <property type="match status" value="1"/>
</dbReference>
<dbReference type="RefSeq" id="WP_174703164.1">
    <property type="nucleotide sequence ID" value="NZ_JABURA010000002.1"/>
</dbReference>
<dbReference type="Gene3D" id="3.10.20.600">
    <property type="match status" value="1"/>
</dbReference>
<evidence type="ECO:0000256" key="1">
    <source>
        <dbReference type="ARBA" id="ARBA00007523"/>
    </source>
</evidence>
<dbReference type="Gene3D" id="1.20.1440.230">
    <property type="entry name" value="NADH-ubiquinone oxidoreductase 51kDa subunit, iron-sulphur binding domain"/>
    <property type="match status" value="1"/>
</dbReference>
<comment type="similarity">
    <text evidence="1">Belongs to the complex I 51 kDa subunit family.</text>
</comment>
<reference evidence="7" key="1">
    <citation type="submission" date="2020-06" db="EMBL/GenBank/DDBJ databases">
        <title>Haloterrigena sp. nov., an extremely halophilic archaeon isolated from a saline sediment.</title>
        <authorList>
            <person name="Liu B.-B."/>
        </authorList>
    </citation>
    <scope>NUCLEOTIDE SEQUENCE</scope>
    <source>
        <strain evidence="7">SYSU A121-1</strain>
    </source>
</reference>
<protein>
    <submittedName>
        <fullName evidence="7">NADH dehydrogenase FAD-containing subunit</fullName>
    </submittedName>
</protein>
<comment type="caution">
    <text evidence="7">The sequence shown here is derived from an EMBL/GenBank/DDBJ whole genome shotgun (WGS) entry which is preliminary data.</text>
</comment>
<gene>
    <name evidence="7" type="ORF">HT576_21160</name>
</gene>
<dbReference type="AlphaFoldDB" id="A0A8J8KGK2"/>
<evidence type="ECO:0000256" key="4">
    <source>
        <dbReference type="ARBA" id="ARBA00023004"/>
    </source>
</evidence>
<dbReference type="InterPro" id="IPR037225">
    <property type="entry name" value="Nuo51_FMN-bd_sf"/>
</dbReference>
<evidence type="ECO:0000313" key="8">
    <source>
        <dbReference type="Proteomes" id="UP000728647"/>
    </source>
</evidence>